<sequence>MEITFTGLGTAHVTATAQPARALGPQSTTALEDGIELRSLATAAFDVGSRSSGGQRYLSATFEVRNASASGDTPYASARQNLTFFAASSASNLSGTAVTRLVRFDNTAADASIALSMRPTHGMQYSPLLNAAVVDAQAADFQAFRESEVDAVSLTNSSPAALFPYGFVVRSASGTGRSLPASPALDQFDGRVTFAYRLPLQSVAADDPYQVRILVQAADTTLLRVTESLEEQVTPAAQTPAQRAAALGTAEVATLKGSTYTGTNAVPLCQVRTAGPASAPTASLGGPC</sequence>
<reference evidence="2" key="1">
    <citation type="journal article" date="2019" name="Int. J. Syst. Evol. Microbiol.">
        <title>The Global Catalogue of Microorganisms (GCM) 10K type strain sequencing project: providing services to taxonomists for standard genome sequencing and annotation.</title>
        <authorList>
            <consortium name="The Broad Institute Genomics Platform"/>
            <consortium name="The Broad Institute Genome Sequencing Center for Infectious Disease"/>
            <person name="Wu L."/>
            <person name="Ma J."/>
        </authorList>
    </citation>
    <scope>NUCLEOTIDE SEQUENCE [LARGE SCALE GENOMIC DNA]</scope>
    <source>
        <strain evidence="2">JCM 19173</strain>
    </source>
</reference>
<protein>
    <submittedName>
        <fullName evidence="1">Uncharacterized protein</fullName>
    </submittedName>
</protein>
<keyword evidence="2" id="KW-1185">Reference proteome</keyword>
<dbReference type="RefSeq" id="WP_189071011.1">
    <property type="nucleotide sequence ID" value="NZ_BMPE01000032.1"/>
</dbReference>
<dbReference type="Proteomes" id="UP000604341">
    <property type="component" value="Unassembled WGS sequence"/>
</dbReference>
<proteinExistence type="predicted"/>
<comment type="caution">
    <text evidence="1">The sequence shown here is derived from an EMBL/GenBank/DDBJ whole genome shotgun (WGS) entry which is preliminary data.</text>
</comment>
<organism evidence="1 2">
    <name type="scientific">Deinococcus radiotolerans</name>
    <dbReference type="NCBI Taxonomy" id="1309407"/>
    <lineage>
        <taxon>Bacteria</taxon>
        <taxon>Thermotogati</taxon>
        <taxon>Deinococcota</taxon>
        <taxon>Deinococci</taxon>
        <taxon>Deinococcales</taxon>
        <taxon>Deinococcaceae</taxon>
        <taxon>Deinococcus</taxon>
    </lineage>
</organism>
<evidence type="ECO:0000313" key="2">
    <source>
        <dbReference type="Proteomes" id="UP000604341"/>
    </source>
</evidence>
<dbReference type="EMBL" id="BMPE01000032">
    <property type="protein sequence ID" value="GGL19423.1"/>
    <property type="molecule type" value="Genomic_DNA"/>
</dbReference>
<gene>
    <name evidence="1" type="ORF">GCM10010844_42960</name>
</gene>
<accession>A0ABQ2FRE1</accession>
<evidence type="ECO:0000313" key="1">
    <source>
        <dbReference type="EMBL" id="GGL19423.1"/>
    </source>
</evidence>
<name>A0ABQ2FRE1_9DEIO</name>